<evidence type="ECO:0000256" key="10">
    <source>
        <dbReference type="ARBA" id="ARBA00023034"/>
    </source>
</evidence>
<accession>A0A7S9QEE5</accession>
<evidence type="ECO:0000256" key="6">
    <source>
        <dbReference type="ARBA" id="ARBA00022723"/>
    </source>
</evidence>
<feature type="domain" description="DUF5928" evidence="15">
    <location>
        <begin position="268"/>
        <end position="519"/>
    </location>
</feature>
<dbReference type="GO" id="GO:0015012">
    <property type="term" value="P:heparan sulfate proteoglycan biosynthetic process"/>
    <property type="evidence" value="ECO:0007669"/>
    <property type="project" value="TreeGrafter"/>
</dbReference>
<evidence type="ECO:0000256" key="5">
    <source>
        <dbReference type="ARBA" id="ARBA00022692"/>
    </source>
</evidence>
<dbReference type="RefSeq" id="WP_196105248.1">
    <property type="nucleotide sequence ID" value="NZ_CP064942.1"/>
</dbReference>
<keyword evidence="8" id="KW-0735">Signal-anchor</keyword>
<dbReference type="EMBL" id="CP064942">
    <property type="protein sequence ID" value="QPH55988.1"/>
    <property type="molecule type" value="Genomic_DNA"/>
</dbReference>
<gene>
    <name evidence="16" type="ORF">I0K15_09770</name>
</gene>
<evidence type="ECO:0000256" key="2">
    <source>
        <dbReference type="ARBA" id="ARBA00004648"/>
    </source>
</evidence>
<dbReference type="InterPro" id="IPR043538">
    <property type="entry name" value="XYLT"/>
</dbReference>
<keyword evidence="17" id="KW-1185">Reference proteome</keyword>
<dbReference type="GO" id="GO:0046872">
    <property type="term" value="F:metal ion binding"/>
    <property type="evidence" value="ECO:0007669"/>
    <property type="project" value="UniProtKB-KW"/>
</dbReference>
<evidence type="ECO:0000256" key="9">
    <source>
        <dbReference type="ARBA" id="ARBA00022989"/>
    </source>
</evidence>
<comment type="subcellular location">
    <subcellularLocation>
        <location evidence="2">Endoplasmic reticulum membrane</location>
        <topology evidence="2">Single-pass type II membrane protein</topology>
    </subcellularLocation>
    <subcellularLocation>
        <location evidence="1">Golgi apparatus membrane</location>
        <topology evidence="1">Single-pass type II membrane protein</topology>
    </subcellularLocation>
</comment>
<evidence type="ECO:0000256" key="11">
    <source>
        <dbReference type="ARBA" id="ARBA00023136"/>
    </source>
</evidence>
<dbReference type="AlphaFoldDB" id="A0A7S9QEE5"/>
<dbReference type="Pfam" id="PF19350">
    <property type="entry name" value="DUF5928"/>
    <property type="match status" value="1"/>
</dbReference>
<keyword evidence="3" id="KW-0328">Glycosyltransferase</keyword>
<evidence type="ECO:0000313" key="17">
    <source>
        <dbReference type="Proteomes" id="UP000594800"/>
    </source>
</evidence>
<evidence type="ECO:0000256" key="7">
    <source>
        <dbReference type="ARBA" id="ARBA00022824"/>
    </source>
</evidence>
<keyword evidence="4 16" id="KW-0808">Transferase</keyword>
<evidence type="ECO:0000313" key="16">
    <source>
        <dbReference type="EMBL" id="QPH55988.1"/>
    </source>
</evidence>
<dbReference type="PANTHER" id="PTHR46025">
    <property type="entry name" value="XYLOSYLTRANSFERASE OXT"/>
    <property type="match status" value="1"/>
</dbReference>
<evidence type="ECO:0000256" key="12">
    <source>
        <dbReference type="ARBA" id="ARBA00023157"/>
    </source>
</evidence>
<dbReference type="InterPro" id="IPR003406">
    <property type="entry name" value="Glyco_trans_14"/>
</dbReference>
<evidence type="ECO:0000256" key="1">
    <source>
        <dbReference type="ARBA" id="ARBA00004323"/>
    </source>
</evidence>
<keyword evidence="9" id="KW-1133">Transmembrane helix</keyword>
<evidence type="ECO:0000256" key="3">
    <source>
        <dbReference type="ARBA" id="ARBA00022676"/>
    </source>
</evidence>
<reference evidence="16 17" key="1">
    <citation type="submission" date="2020-11" db="EMBL/GenBank/DDBJ databases">
        <title>Description of Pontivivens ytuae sp. nov. isolated from deep sea sediment of Mariana Trench.</title>
        <authorList>
            <person name="Wang Z."/>
            <person name="Sun Q.-L."/>
            <person name="Xu X.-D."/>
            <person name="Tang Y.-Z."/>
            <person name="Zhang J."/>
        </authorList>
    </citation>
    <scope>NUCLEOTIDE SEQUENCE [LARGE SCALE GENOMIC DNA]</scope>
    <source>
        <strain evidence="16 17">MT2928</strain>
    </source>
</reference>
<evidence type="ECO:0000256" key="13">
    <source>
        <dbReference type="ARBA" id="ARBA00023180"/>
    </source>
</evidence>
<dbReference type="Proteomes" id="UP000594800">
    <property type="component" value="Chromosome"/>
</dbReference>
<keyword evidence="6" id="KW-0479">Metal-binding</keyword>
<keyword evidence="10" id="KW-0333">Golgi apparatus</keyword>
<name>A0A7S9QEE5_9RHOB</name>
<dbReference type="GO" id="GO:0050650">
    <property type="term" value="P:chondroitin sulfate proteoglycan biosynthetic process"/>
    <property type="evidence" value="ECO:0007669"/>
    <property type="project" value="TreeGrafter"/>
</dbReference>
<dbReference type="Pfam" id="PF02485">
    <property type="entry name" value="Branch"/>
    <property type="match status" value="1"/>
</dbReference>
<keyword evidence="12" id="KW-1015">Disulfide bond</keyword>
<organism evidence="16 17">
    <name type="scientific">Pontivivens ytuae</name>
    <dbReference type="NCBI Taxonomy" id="2789856"/>
    <lineage>
        <taxon>Bacteria</taxon>
        <taxon>Pseudomonadati</taxon>
        <taxon>Pseudomonadota</taxon>
        <taxon>Alphaproteobacteria</taxon>
        <taxon>Rhodobacterales</taxon>
        <taxon>Paracoccaceae</taxon>
        <taxon>Pontivivens</taxon>
    </lineage>
</organism>
<evidence type="ECO:0000256" key="14">
    <source>
        <dbReference type="ARBA" id="ARBA00042865"/>
    </source>
</evidence>
<keyword evidence="13" id="KW-0325">Glycoprotein</keyword>
<evidence type="ECO:0000256" key="8">
    <source>
        <dbReference type="ARBA" id="ARBA00022968"/>
    </source>
</evidence>
<dbReference type="KEGG" id="poz:I0K15_09770"/>
<evidence type="ECO:0000256" key="4">
    <source>
        <dbReference type="ARBA" id="ARBA00022679"/>
    </source>
</evidence>
<dbReference type="GO" id="GO:0030158">
    <property type="term" value="F:protein xylosyltransferase activity"/>
    <property type="evidence" value="ECO:0007669"/>
    <property type="project" value="InterPro"/>
</dbReference>
<evidence type="ECO:0000259" key="15">
    <source>
        <dbReference type="Pfam" id="PF19350"/>
    </source>
</evidence>
<proteinExistence type="predicted"/>
<protein>
    <recommendedName>
        <fullName evidence="14">Peptide O-xylosyltransferase</fullName>
    </recommendedName>
</protein>
<dbReference type="GO" id="GO:0016020">
    <property type="term" value="C:membrane"/>
    <property type="evidence" value="ECO:0007669"/>
    <property type="project" value="InterPro"/>
</dbReference>
<keyword evidence="7" id="KW-0256">Endoplasmic reticulum</keyword>
<dbReference type="PANTHER" id="PTHR46025:SF3">
    <property type="entry name" value="XYLOSYLTRANSFERASE OXT"/>
    <property type="match status" value="1"/>
</dbReference>
<keyword evidence="11" id="KW-0472">Membrane</keyword>
<keyword evidence="5" id="KW-0812">Transmembrane</keyword>
<dbReference type="InterPro" id="IPR045972">
    <property type="entry name" value="DUF5928"/>
</dbReference>
<sequence length="522" mass="59810">MVQIAYILLCHRDPERVIEQARLLVSHGDRIAIHVDKSAPEVFERIRDALKDDDRVTFAERVKCGWGEWSLVAATLNALRAAREAFSEATHFYFLSGDCLPIKPRAHIARFLADHDADFVEHHDFFESEWIKTGIREERLIYRHFFNERTRKPLFYGSLAVQKTLGLSRTLPEGLQIHIGSQWCVLRRVTLERILKLIEERPDIVRFFRTTWIPDETFFQSLVMHVTPRKEVRNRTLTFLAFSDYGLPLVLHDDHFDLIRTQGYLFARKISPNADDLRQRLTELYADPAEEVATSDTAPQLYSYVTGRGRIGRRHARRFWERGGQIGRGQEMLVVVCKKYHVAKRFVAAARRAGGPPALGYVFDEDAGALPPLGGIETSKAKRGRHRRAVLRMLFEYHETDRLMICLDPANIDALRDIRSDQCSLRVMELRTSIDDDYLLGHAKRNHLVPEGAALAEAGSLIGTLDRQFKDESEAIRDMELSRFHSLAPSDGADRAAEEIARFLDLPLAAAREMAAQEIPFD</sequence>